<dbReference type="Gene3D" id="3.30.420.10">
    <property type="entry name" value="Ribonuclease H-like superfamily/Ribonuclease H"/>
    <property type="match status" value="1"/>
</dbReference>
<dbReference type="InterPro" id="IPR036397">
    <property type="entry name" value="RNaseH_sf"/>
</dbReference>
<name>A0A820I301_9BILA</name>
<comment type="caution">
    <text evidence="1">The sequence shown here is derived from an EMBL/GenBank/DDBJ whole genome shotgun (WGS) entry which is preliminary data.</text>
</comment>
<dbReference type="GO" id="GO:0003676">
    <property type="term" value="F:nucleic acid binding"/>
    <property type="evidence" value="ECO:0007669"/>
    <property type="project" value="InterPro"/>
</dbReference>
<organism evidence="1 2">
    <name type="scientific">Rotaria sordida</name>
    <dbReference type="NCBI Taxonomy" id="392033"/>
    <lineage>
        <taxon>Eukaryota</taxon>
        <taxon>Metazoa</taxon>
        <taxon>Spiralia</taxon>
        <taxon>Gnathifera</taxon>
        <taxon>Rotifera</taxon>
        <taxon>Eurotatoria</taxon>
        <taxon>Bdelloidea</taxon>
        <taxon>Philodinida</taxon>
        <taxon>Philodinidae</taxon>
        <taxon>Rotaria</taxon>
    </lineage>
</organism>
<feature type="non-terminal residue" evidence="1">
    <location>
        <position position="1"/>
    </location>
</feature>
<dbReference type="Proteomes" id="UP000663836">
    <property type="component" value="Unassembled WGS sequence"/>
</dbReference>
<evidence type="ECO:0000313" key="1">
    <source>
        <dbReference type="EMBL" id="CAF4302590.1"/>
    </source>
</evidence>
<evidence type="ECO:0000313" key="2">
    <source>
        <dbReference type="Proteomes" id="UP000663836"/>
    </source>
</evidence>
<gene>
    <name evidence="1" type="ORF">JBS370_LOCUS40438</name>
</gene>
<dbReference type="AlphaFoldDB" id="A0A820I301"/>
<reference evidence="1" key="1">
    <citation type="submission" date="2021-02" db="EMBL/GenBank/DDBJ databases">
        <authorList>
            <person name="Nowell W R."/>
        </authorList>
    </citation>
    <scope>NUCLEOTIDE SEQUENCE</scope>
</reference>
<accession>A0A820I301</accession>
<dbReference type="EMBL" id="CAJOBD010036125">
    <property type="protein sequence ID" value="CAF4302590.1"/>
    <property type="molecule type" value="Genomic_DNA"/>
</dbReference>
<proteinExistence type="predicted"/>
<sequence>DKKKRRIQWAKDHKDDDFTHTIFTDETSFQLFRNTIRRWTKNHNNELKIVLKNRQKC</sequence>
<protein>
    <submittedName>
        <fullName evidence="1">Uncharacterized protein</fullName>
    </submittedName>
</protein>